<feature type="transmembrane region" description="Helical" evidence="6">
    <location>
        <begin position="140"/>
        <end position="160"/>
    </location>
</feature>
<keyword evidence="8" id="KW-1185">Reference proteome</keyword>
<feature type="transmembrane region" description="Helical" evidence="6">
    <location>
        <begin position="215"/>
        <end position="237"/>
    </location>
</feature>
<feature type="transmembrane region" description="Helical" evidence="6">
    <location>
        <begin position="100"/>
        <end position="120"/>
    </location>
</feature>
<accession>A0A246RZY5</accession>
<feature type="transmembrane region" description="Helical" evidence="6">
    <location>
        <begin position="29"/>
        <end position="49"/>
    </location>
</feature>
<dbReference type="AlphaFoldDB" id="A0A246RZY5"/>
<comment type="caution">
    <text evidence="7">The sequence shown here is derived from an EMBL/GenBank/DDBJ whole genome shotgun (WGS) entry which is preliminary data.</text>
</comment>
<dbReference type="InterPro" id="IPR050367">
    <property type="entry name" value="APC_superfamily"/>
</dbReference>
<feature type="transmembrane region" description="Helical" evidence="6">
    <location>
        <begin position="172"/>
        <end position="195"/>
    </location>
</feature>
<evidence type="ECO:0000256" key="5">
    <source>
        <dbReference type="ARBA" id="ARBA00023136"/>
    </source>
</evidence>
<dbReference type="Gene3D" id="1.20.1740.10">
    <property type="entry name" value="Amino acid/polyamine transporter I"/>
    <property type="match status" value="1"/>
</dbReference>
<organism evidence="7 8">
    <name type="scientific">Halomonas campaniensis</name>
    <dbReference type="NCBI Taxonomy" id="213554"/>
    <lineage>
        <taxon>Bacteria</taxon>
        <taxon>Pseudomonadati</taxon>
        <taxon>Pseudomonadota</taxon>
        <taxon>Gammaproteobacteria</taxon>
        <taxon>Oceanospirillales</taxon>
        <taxon>Halomonadaceae</taxon>
        <taxon>Halomonas</taxon>
    </lineage>
</organism>
<keyword evidence="2" id="KW-1003">Cell membrane</keyword>
<evidence type="ECO:0000313" key="8">
    <source>
        <dbReference type="Proteomes" id="UP000197334"/>
    </source>
</evidence>
<evidence type="ECO:0000256" key="2">
    <source>
        <dbReference type="ARBA" id="ARBA00022475"/>
    </source>
</evidence>
<feature type="transmembrane region" description="Helical" evidence="6">
    <location>
        <begin position="408"/>
        <end position="426"/>
    </location>
</feature>
<proteinExistence type="predicted"/>
<keyword evidence="4 6" id="KW-1133">Transmembrane helix</keyword>
<dbReference type="PANTHER" id="PTHR42770:SF12">
    <property type="entry name" value="AMINO ACID TRANSPORTER"/>
    <property type="match status" value="1"/>
</dbReference>
<evidence type="ECO:0000256" key="6">
    <source>
        <dbReference type="SAM" id="Phobius"/>
    </source>
</evidence>
<feature type="transmembrane region" description="Helical" evidence="6">
    <location>
        <begin position="297"/>
        <end position="323"/>
    </location>
</feature>
<dbReference type="PANTHER" id="PTHR42770">
    <property type="entry name" value="AMINO ACID TRANSPORTER-RELATED"/>
    <property type="match status" value="1"/>
</dbReference>
<feature type="transmembrane region" description="Helical" evidence="6">
    <location>
        <begin position="55"/>
        <end position="79"/>
    </location>
</feature>
<dbReference type="Pfam" id="PF13520">
    <property type="entry name" value="AA_permease_2"/>
    <property type="match status" value="1"/>
</dbReference>
<keyword evidence="5 6" id="KW-0472">Membrane</keyword>
<feature type="transmembrane region" description="Helical" evidence="6">
    <location>
        <begin position="343"/>
        <end position="362"/>
    </location>
</feature>
<dbReference type="PIRSF" id="PIRSF006060">
    <property type="entry name" value="AA_transporter"/>
    <property type="match status" value="1"/>
</dbReference>
<name>A0A246RZY5_9GAMM</name>
<dbReference type="RefSeq" id="WP_240513210.1">
    <property type="nucleotide sequence ID" value="NZ_JPUA01000028.1"/>
</dbReference>
<sequence>MNKVDSPKSGMAGDYSPLVDGKARKRSRLGFITMISICIGLVIVQGSMLSALQGVGIGGAAFVAAVIIAFILSLFNAMTFSELSLMFPHAGTLGTYTEKAIGHFPAILAVYAGYVVVGVLGIPAEMFLVDAILNELLPGLFPSMLIPFVILIALTITNVLGTDVFAKAQNFFAFILVCALITIGLTAVTGIAEPYPVLENSALTWDLEKALSVDTIGLISLAMWMFVGVEFVCPMINEVKKPERDIPRAMILSLCIMLGIYTFFIWGASKYLTPETLTGTPIPYLDYANAVFGKAGLLFATVMAIAATCSTVNTVLASVSRMLQGMAENGQSFPQLKITSKRFGTPWVAIVFMSLMVSIFMMTMSIDFIIVLVISASTSWLLAYIIAHVDVIVLRIRYPELPRPYKSPFFPVPQFLGIIGMGYVAFNNSPTPELTQQIYITAGSILLVISIIAVLWVKLYMKKGLFTPE</sequence>
<dbReference type="GO" id="GO:0022857">
    <property type="term" value="F:transmembrane transporter activity"/>
    <property type="evidence" value="ECO:0007669"/>
    <property type="project" value="InterPro"/>
</dbReference>
<dbReference type="GO" id="GO:0005886">
    <property type="term" value="C:plasma membrane"/>
    <property type="evidence" value="ECO:0007669"/>
    <property type="project" value="UniProtKB-SubCell"/>
</dbReference>
<dbReference type="Proteomes" id="UP000197334">
    <property type="component" value="Unassembled WGS sequence"/>
</dbReference>
<reference evidence="7 8" key="1">
    <citation type="submission" date="2014-08" db="EMBL/GenBank/DDBJ databases">
        <title>Draft genome sequence of a novel L-asparaginase producing marine bacterium, Halomonas campaniensis.</title>
        <authorList>
            <person name="Sundarakrishnan B."/>
            <person name="Moushumi Priya A."/>
            <person name="Raman G."/>
            <person name="Sakthivel N."/>
            <person name="Park S."/>
            <person name="Jayachandran S."/>
        </authorList>
    </citation>
    <scope>NUCLEOTIDE SEQUENCE [LARGE SCALE GENOMIC DNA]</scope>
    <source>
        <strain evidence="7 8">SK03</strain>
    </source>
</reference>
<keyword evidence="3 6" id="KW-0812">Transmembrane</keyword>
<evidence type="ECO:0000256" key="3">
    <source>
        <dbReference type="ARBA" id="ARBA00022692"/>
    </source>
</evidence>
<dbReference type="InterPro" id="IPR002293">
    <property type="entry name" value="AA/rel_permease1"/>
</dbReference>
<protein>
    <submittedName>
        <fullName evidence="7">Amino acid transporter</fullName>
    </submittedName>
</protein>
<feature type="transmembrane region" description="Helical" evidence="6">
    <location>
        <begin position="438"/>
        <end position="457"/>
    </location>
</feature>
<dbReference type="EMBL" id="JPUA01000028">
    <property type="protein sequence ID" value="OWV29656.1"/>
    <property type="molecule type" value="Genomic_DNA"/>
</dbReference>
<comment type="subcellular location">
    <subcellularLocation>
        <location evidence="1">Cell membrane</location>
        <topology evidence="1">Multi-pass membrane protein</topology>
    </subcellularLocation>
</comment>
<evidence type="ECO:0000313" key="7">
    <source>
        <dbReference type="EMBL" id="OWV29656.1"/>
    </source>
</evidence>
<feature type="transmembrane region" description="Helical" evidence="6">
    <location>
        <begin position="368"/>
        <end position="387"/>
    </location>
</feature>
<evidence type="ECO:0000256" key="1">
    <source>
        <dbReference type="ARBA" id="ARBA00004651"/>
    </source>
</evidence>
<gene>
    <name evidence="7" type="ORF">JI62_10380</name>
</gene>
<feature type="transmembrane region" description="Helical" evidence="6">
    <location>
        <begin position="249"/>
        <end position="268"/>
    </location>
</feature>
<evidence type="ECO:0000256" key="4">
    <source>
        <dbReference type="ARBA" id="ARBA00022989"/>
    </source>
</evidence>